<evidence type="ECO:0000313" key="2">
    <source>
        <dbReference type="EMBL" id="KHJ30003.1"/>
    </source>
</evidence>
<evidence type="ECO:0000313" key="3">
    <source>
        <dbReference type="Proteomes" id="UP000030854"/>
    </source>
</evidence>
<accession>A0A0B1NVK9</accession>
<reference evidence="2 3" key="1">
    <citation type="journal article" date="2014" name="BMC Genomics">
        <title>Adaptive genomic structural variation in the grape powdery mildew pathogen, Erysiphe necator.</title>
        <authorList>
            <person name="Jones L."/>
            <person name="Riaz S."/>
            <person name="Morales-Cruz A."/>
            <person name="Amrine K.C."/>
            <person name="McGuire B."/>
            <person name="Gubler W.D."/>
            <person name="Walker M.A."/>
            <person name="Cantu D."/>
        </authorList>
    </citation>
    <scope>NUCLEOTIDE SEQUENCE [LARGE SCALE GENOMIC DNA]</scope>
    <source>
        <strain evidence="3">c</strain>
    </source>
</reference>
<keyword evidence="3" id="KW-1185">Reference proteome</keyword>
<gene>
    <name evidence="2" type="ORF">EV44_g6006</name>
</gene>
<protein>
    <submittedName>
        <fullName evidence="2">Uncharacterized protein</fullName>
    </submittedName>
</protein>
<feature type="region of interest" description="Disordered" evidence="1">
    <location>
        <begin position="231"/>
        <end position="257"/>
    </location>
</feature>
<name>A0A0B1NVK9_UNCNE</name>
<dbReference type="Proteomes" id="UP000030854">
    <property type="component" value="Unassembled WGS sequence"/>
</dbReference>
<comment type="caution">
    <text evidence="2">The sequence shown here is derived from an EMBL/GenBank/DDBJ whole genome shotgun (WGS) entry which is preliminary data.</text>
</comment>
<feature type="compositionally biased region" description="Polar residues" evidence="1">
    <location>
        <begin position="247"/>
        <end position="257"/>
    </location>
</feature>
<proteinExistence type="predicted"/>
<dbReference type="AlphaFoldDB" id="A0A0B1NVK9"/>
<dbReference type="STRING" id="52586.A0A0B1NVK9"/>
<sequence length="257" mass="28965">MSTEENRVILSHGVSLFKWIADLQSALVRRHCIGHVFHDIEGIPAVISPIKPIRENESDEQYNKRLLAYNEQLQKFQEGEIEARSILSSRIDREICPQNLLGMSAKQLYEHVICVREEGANTPWETAVRCLLQTKLTNSIDQYCNEFMQHYMDANSAAESMNPTNIDGSKGSHGGKFEISHGLAGYLFVLGTEEIGWLDTWRQTKVYDVNNKYVSLDVMMSTLRQVAKGRENQPIGSAKASMGYKGSSGNSVEYSLK</sequence>
<organism evidence="2 3">
    <name type="scientific">Uncinula necator</name>
    <name type="common">Grape powdery mildew</name>
    <dbReference type="NCBI Taxonomy" id="52586"/>
    <lineage>
        <taxon>Eukaryota</taxon>
        <taxon>Fungi</taxon>
        <taxon>Dikarya</taxon>
        <taxon>Ascomycota</taxon>
        <taxon>Pezizomycotina</taxon>
        <taxon>Leotiomycetes</taxon>
        <taxon>Erysiphales</taxon>
        <taxon>Erysiphaceae</taxon>
        <taxon>Erysiphe</taxon>
    </lineage>
</organism>
<evidence type="ECO:0000256" key="1">
    <source>
        <dbReference type="SAM" id="MobiDB-lite"/>
    </source>
</evidence>
<dbReference type="EMBL" id="JNVN01005708">
    <property type="protein sequence ID" value="KHJ30003.1"/>
    <property type="molecule type" value="Genomic_DNA"/>
</dbReference>
<dbReference type="HOGENOM" id="CLU_105984_0_0_1"/>